<feature type="region of interest" description="Disordered" evidence="2">
    <location>
        <begin position="1"/>
        <end position="111"/>
    </location>
</feature>
<feature type="coiled-coil region" evidence="1">
    <location>
        <begin position="316"/>
        <end position="357"/>
    </location>
</feature>
<dbReference type="AlphaFoldDB" id="A0A6P3WE57"/>
<feature type="coiled-coil region" evidence="1">
    <location>
        <begin position="197"/>
        <end position="281"/>
    </location>
</feature>
<dbReference type="OrthoDB" id="10003267at2759"/>
<protein>
    <submittedName>
        <fullName evidence="4">Uncharacterized protein C20orf96 homolog isoform X1</fullName>
    </submittedName>
</protein>
<sequence>MATKLQPPHVDSKNKKVDYSKWERRNKKKSAQQKNIETILWTTVPDPNAASNGDHQSTGAEQCLPLSSTTARRLPNDKSAGKSHPKTADGNTLTSTPYGSGKKSIAEQKTDPAFIKKKDNNTKTLKLLLNSKGKAVKELEALCALVQERNQLLAQEIRDTDKGSVQSAEEYLDRHEKLGTSISAFNDWSQSQITEANDELKETEEVSKKSLSALQRELSEIHAKLANAQAELHTLKTYKDKEYPVKVLIITNIKREIEKLEETQQDEYEDLKQLCQNETETQAERNLQRRQKLLVATVKENVSRVPHVIRLMASDNVTMKAEIEFFKKEIEKQEEKNDELTHSIQELRLSRKSVREEIFEDVFTKLDKCTPDMDVVLNIPKEEWLPI</sequence>
<dbReference type="PANTHER" id="PTHR28574">
    <property type="entry name" value="RIKEN CDNA 6820408C15"/>
    <property type="match status" value="1"/>
</dbReference>
<accession>A0A6P3WE57</accession>
<dbReference type="RefSeq" id="XP_012696512.2">
    <property type="nucleotide sequence ID" value="XM_012841058.3"/>
</dbReference>
<feature type="compositionally biased region" description="Basic and acidic residues" evidence="2">
    <location>
        <begin position="10"/>
        <end position="23"/>
    </location>
</feature>
<reference evidence="4" key="1">
    <citation type="submission" date="2025-08" db="UniProtKB">
        <authorList>
            <consortium name="RefSeq"/>
        </authorList>
    </citation>
    <scope>IDENTIFICATION</scope>
</reference>
<evidence type="ECO:0000313" key="4">
    <source>
        <dbReference type="RefSeq" id="XP_012696512.2"/>
    </source>
</evidence>
<evidence type="ECO:0000313" key="3">
    <source>
        <dbReference type="Proteomes" id="UP000515152"/>
    </source>
</evidence>
<dbReference type="Proteomes" id="UP000515152">
    <property type="component" value="Chromosome 5"/>
</dbReference>
<gene>
    <name evidence="4" type="primary">c5h20orf96</name>
</gene>
<dbReference type="Pfam" id="PF15397">
    <property type="entry name" value="DUF4618"/>
    <property type="match status" value="1"/>
</dbReference>
<dbReference type="CTD" id="105912145"/>
<feature type="compositionally biased region" description="Polar residues" evidence="2">
    <location>
        <begin position="49"/>
        <end position="71"/>
    </location>
</feature>
<dbReference type="InterPro" id="IPR029236">
    <property type="entry name" value="DUF4618"/>
</dbReference>
<feature type="compositionally biased region" description="Polar residues" evidence="2">
    <location>
        <begin position="89"/>
        <end position="98"/>
    </location>
</feature>
<name>A0A6P3WE57_CLUHA</name>
<dbReference type="PANTHER" id="PTHR28574:SF1">
    <property type="entry name" value="RIKEN CDNA 6820408C15 GENE"/>
    <property type="match status" value="1"/>
</dbReference>
<dbReference type="KEGG" id="char:105912145"/>
<dbReference type="GeneID" id="105912145"/>
<evidence type="ECO:0000256" key="2">
    <source>
        <dbReference type="SAM" id="MobiDB-lite"/>
    </source>
</evidence>
<keyword evidence="3" id="KW-1185">Reference proteome</keyword>
<organism evidence="3 4">
    <name type="scientific">Clupea harengus</name>
    <name type="common">Atlantic herring</name>
    <dbReference type="NCBI Taxonomy" id="7950"/>
    <lineage>
        <taxon>Eukaryota</taxon>
        <taxon>Metazoa</taxon>
        <taxon>Chordata</taxon>
        <taxon>Craniata</taxon>
        <taxon>Vertebrata</taxon>
        <taxon>Euteleostomi</taxon>
        <taxon>Actinopterygii</taxon>
        <taxon>Neopterygii</taxon>
        <taxon>Teleostei</taxon>
        <taxon>Clupei</taxon>
        <taxon>Clupeiformes</taxon>
        <taxon>Clupeoidei</taxon>
        <taxon>Clupeidae</taxon>
        <taxon>Clupea</taxon>
    </lineage>
</organism>
<evidence type="ECO:0000256" key="1">
    <source>
        <dbReference type="SAM" id="Coils"/>
    </source>
</evidence>
<proteinExistence type="predicted"/>
<keyword evidence="1" id="KW-0175">Coiled coil</keyword>